<protein>
    <submittedName>
        <fullName evidence="1">Uncharacterized protein</fullName>
    </submittedName>
</protein>
<organism evidence="1 2">
    <name type="scientific">Gigaspora margarita</name>
    <dbReference type="NCBI Taxonomy" id="4874"/>
    <lineage>
        <taxon>Eukaryota</taxon>
        <taxon>Fungi</taxon>
        <taxon>Fungi incertae sedis</taxon>
        <taxon>Mucoromycota</taxon>
        <taxon>Glomeromycotina</taxon>
        <taxon>Glomeromycetes</taxon>
        <taxon>Diversisporales</taxon>
        <taxon>Gigasporaceae</taxon>
        <taxon>Gigaspora</taxon>
    </lineage>
</organism>
<evidence type="ECO:0000313" key="1">
    <source>
        <dbReference type="EMBL" id="KAF0388615.1"/>
    </source>
</evidence>
<reference evidence="1 2" key="1">
    <citation type="journal article" date="2019" name="Environ. Microbiol.">
        <title>At the nexus of three kingdoms: the genome of the mycorrhizal fungus Gigaspora margarita provides insights into plant, endobacterial and fungal interactions.</title>
        <authorList>
            <person name="Venice F."/>
            <person name="Ghignone S."/>
            <person name="Salvioli di Fossalunga A."/>
            <person name="Amselem J."/>
            <person name="Novero M."/>
            <person name="Xianan X."/>
            <person name="Sedzielewska Toro K."/>
            <person name="Morin E."/>
            <person name="Lipzen A."/>
            <person name="Grigoriev I.V."/>
            <person name="Henrissat B."/>
            <person name="Martin F.M."/>
            <person name="Bonfante P."/>
        </authorList>
    </citation>
    <scope>NUCLEOTIDE SEQUENCE [LARGE SCALE GENOMIC DNA]</scope>
    <source>
        <strain evidence="1 2">BEG34</strain>
    </source>
</reference>
<accession>A0A8H3WZS7</accession>
<dbReference type="Proteomes" id="UP000439903">
    <property type="component" value="Unassembled WGS sequence"/>
</dbReference>
<dbReference type="EMBL" id="WTPW01002266">
    <property type="protein sequence ID" value="KAF0388615.1"/>
    <property type="molecule type" value="Genomic_DNA"/>
</dbReference>
<keyword evidence="2" id="KW-1185">Reference proteome</keyword>
<sequence>MKSCPTKTPPKQCQIYRQSHSIHAIKLKCKNNNKENFGYHEEKDSERISKKMRGNTKRNQIFYSSTHISNLLRLPHENMVLEGINNRIKLILNSHFSPKMESFPT</sequence>
<name>A0A8H3WZS7_GIGMA</name>
<gene>
    <name evidence="1" type="ORF">F8M41_010999</name>
</gene>
<evidence type="ECO:0000313" key="2">
    <source>
        <dbReference type="Proteomes" id="UP000439903"/>
    </source>
</evidence>
<comment type="caution">
    <text evidence="1">The sequence shown here is derived from an EMBL/GenBank/DDBJ whole genome shotgun (WGS) entry which is preliminary data.</text>
</comment>
<proteinExistence type="predicted"/>
<dbReference type="AlphaFoldDB" id="A0A8H3WZS7"/>